<sequence>MRNFRFLLIIIALAGCSRTEKRIKRAEIYMKKMEPLKAISLLSSDSSARALLMLAKIHFKIDHPAEGIETIEKLCRLHPEKCKDGLKIVEEYKEKAMKSGRRYAAVQCILTLKKLDPDYKGEEDLKYLGDYYYDKEDYEDAVQYYEEWLLTDSTDIDTRLKLSRAFQKLGNLENAYSVLKNGEKISGGWEVRYELGKVSFLLGKKFFKEGNYVMAEEFLKETIKIGLPEVLIDDAYFLLGDIAFSKNDSRQAEIYYRKVIDLNRFSSNAIVRKAQKRIELCNRMGG</sequence>
<feature type="repeat" description="TPR" evidence="1">
    <location>
        <begin position="122"/>
        <end position="155"/>
    </location>
</feature>
<dbReference type="EMBL" id="DQWE01000299">
    <property type="protein sequence ID" value="HDI83384.1"/>
    <property type="molecule type" value="Genomic_DNA"/>
</dbReference>
<proteinExistence type="predicted"/>
<gene>
    <name evidence="2" type="ORF">ENF18_06290</name>
</gene>
<dbReference type="InterPro" id="IPR019734">
    <property type="entry name" value="TPR_rpt"/>
</dbReference>
<keyword evidence="1" id="KW-0802">TPR repeat</keyword>
<dbReference type="PROSITE" id="PS50005">
    <property type="entry name" value="TPR"/>
    <property type="match status" value="1"/>
</dbReference>
<reference evidence="2" key="1">
    <citation type="journal article" date="2020" name="mSystems">
        <title>Genome- and Community-Level Interaction Insights into Carbon Utilization and Element Cycling Functions of Hydrothermarchaeota in Hydrothermal Sediment.</title>
        <authorList>
            <person name="Zhou Z."/>
            <person name="Liu Y."/>
            <person name="Xu W."/>
            <person name="Pan J."/>
            <person name="Luo Z.H."/>
            <person name="Li M."/>
        </authorList>
    </citation>
    <scope>NUCLEOTIDE SEQUENCE [LARGE SCALE GENOMIC DNA]</scope>
    <source>
        <strain evidence="2">HyVt-102</strain>
    </source>
</reference>
<dbReference type="AlphaFoldDB" id="A0A7C0ZLJ7"/>
<dbReference type="SMART" id="SM00028">
    <property type="entry name" value="TPR"/>
    <property type="match status" value="4"/>
</dbReference>
<organism evidence="2">
    <name type="scientific">candidate division WOR-3 bacterium</name>
    <dbReference type="NCBI Taxonomy" id="2052148"/>
    <lineage>
        <taxon>Bacteria</taxon>
        <taxon>Bacteria division WOR-3</taxon>
    </lineage>
</organism>
<accession>A0A7C0ZLJ7</accession>
<dbReference type="InterPro" id="IPR011990">
    <property type="entry name" value="TPR-like_helical_dom_sf"/>
</dbReference>
<dbReference type="Proteomes" id="UP000885847">
    <property type="component" value="Unassembled WGS sequence"/>
</dbReference>
<dbReference type="Gene3D" id="1.25.40.10">
    <property type="entry name" value="Tetratricopeptide repeat domain"/>
    <property type="match status" value="2"/>
</dbReference>
<protein>
    <submittedName>
        <fullName evidence="2">Tetratricopeptide repeat protein</fullName>
    </submittedName>
</protein>
<evidence type="ECO:0000256" key="1">
    <source>
        <dbReference type="PROSITE-ProRule" id="PRU00339"/>
    </source>
</evidence>
<name>A0A7C0ZLJ7_UNCW3</name>
<dbReference type="SUPFAM" id="SSF48452">
    <property type="entry name" value="TPR-like"/>
    <property type="match status" value="2"/>
</dbReference>
<comment type="caution">
    <text evidence="2">The sequence shown here is derived from an EMBL/GenBank/DDBJ whole genome shotgun (WGS) entry which is preliminary data.</text>
</comment>
<dbReference type="Pfam" id="PF13181">
    <property type="entry name" value="TPR_8"/>
    <property type="match status" value="2"/>
</dbReference>
<dbReference type="PROSITE" id="PS51257">
    <property type="entry name" value="PROKAR_LIPOPROTEIN"/>
    <property type="match status" value="1"/>
</dbReference>
<evidence type="ECO:0000313" key="2">
    <source>
        <dbReference type="EMBL" id="HDI83384.1"/>
    </source>
</evidence>